<organism evidence="2 3">
    <name type="scientific">Acidaminobacter hydrogenoformans DSM 2784</name>
    <dbReference type="NCBI Taxonomy" id="1120920"/>
    <lineage>
        <taxon>Bacteria</taxon>
        <taxon>Bacillati</taxon>
        <taxon>Bacillota</taxon>
        <taxon>Clostridia</taxon>
        <taxon>Peptostreptococcales</taxon>
        <taxon>Acidaminobacteraceae</taxon>
        <taxon>Acidaminobacter</taxon>
    </lineage>
</organism>
<dbReference type="InterPro" id="IPR032639">
    <property type="entry name" value="Tex_YqgF"/>
</dbReference>
<dbReference type="SMART" id="SM00732">
    <property type="entry name" value="YqgFc"/>
    <property type="match status" value="1"/>
</dbReference>
<dbReference type="Pfam" id="PF16921">
    <property type="entry name" value="Tex_YqgF"/>
    <property type="match status" value="1"/>
</dbReference>
<dbReference type="InterPro" id="IPR055179">
    <property type="entry name" value="Tex-like_central_region"/>
</dbReference>
<dbReference type="Gene3D" id="1.10.3500.10">
    <property type="entry name" value="Tex N-terminal region-like"/>
    <property type="match status" value="1"/>
</dbReference>
<dbReference type="STRING" id="1120920.SAMN03080599_02320"/>
<dbReference type="PANTHER" id="PTHR10724">
    <property type="entry name" value="30S RIBOSOMAL PROTEIN S1"/>
    <property type="match status" value="1"/>
</dbReference>
<sequence length="728" mass="80821">MNITEHLSKEMGLTAQQTEAILRLIDEGNTIPFIARYRKEMTGGTDDETLRAFDERLKYLRGLEARKEEVLAAIESQGALTEELKGAILEAEVLQRVEDLYRPYKQKRRTRATMAKEKGLEPLADWLADESNRRTDEAAMLEFAATFIDAEKEVVDSEMALAGARDILAERLSDDPDLRQVIRAFYQKQGKLSSKAADPEKTSVYETYYAFEEALRTLPSHRILAIDRGEKEEYLKVSLLIDEDHVNRMAEKHFIRNLSAAQRAQLSLAVEDGLKRLLLPSVEREIRSELTEKAQEDAIRVFAMNTKPLLMQAPVKGKTVLAIDPAYRTGCKVAVLDETGRLLDKTTIYPTKPHNDIEGSKKVLKSLIQKHGVDLISIGNGTGSRETEQFVGEMLKEVDRLVHYTIVSEAGASVYSASKLASEEYPDLDVTTRGAISIGRRLQDPMAELVKIDPKSIGVGQYQHDLNPAKLDDSLKGVVESCVNAVGVDLNVATPSLLQYVSGIGSTLAKSIVAHREENGKFENRKALLKVKRLGPKAYEQCAGFLRIADGTEPLDATSVHPESYGACRALLKTLELSLEETRKMDRTHLFARMQEAAGKKSPEEAFKALSEITGAGVLTLKDIVEELLKPGRDPREDMPGPVFRSDVLSMEDLEVGMVMMGTVRNVVNFGAFVDIGVKTDGLVHVSQLADKFIKDPMDVVRVGDPVEVRVIGIDRERGKISLSMKKA</sequence>
<dbReference type="FunFam" id="1.10.150.310:FF:000001">
    <property type="entry name" value="RNA-binding transcriptional accessory protein"/>
    <property type="match status" value="1"/>
</dbReference>
<dbReference type="PANTHER" id="PTHR10724:SF10">
    <property type="entry name" value="S1 RNA-BINDING DOMAIN-CONTAINING PROTEIN 1"/>
    <property type="match status" value="1"/>
</dbReference>
<dbReference type="FunFam" id="3.30.420.140:FF:000001">
    <property type="entry name" value="RNA-binding transcriptional accessory protein"/>
    <property type="match status" value="1"/>
</dbReference>
<dbReference type="InterPro" id="IPR044146">
    <property type="entry name" value="S1_Tex"/>
</dbReference>
<dbReference type="Pfam" id="PF17674">
    <property type="entry name" value="HHH_9"/>
    <property type="match status" value="1"/>
</dbReference>
<dbReference type="GO" id="GO:0005737">
    <property type="term" value="C:cytoplasm"/>
    <property type="evidence" value="ECO:0007669"/>
    <property type="project" value="UniProtKB-ARBA"/>
</dbReference>
<dbReference type="InterPro" id="IPR018974">
    <property type="entry name" value="Tex-like_N"/>
</dbReference>
<dbReference type="Pfam" id="PF09371">
    <property type="entry name" value="Tex_N"/>
    <property type="match status" value="1"/>
</dbReference>
<dbReference type="OrthoDB" id="9804714at2"/>
<dbReference type="InterPro" id="IPR003029">
    <property type="entry name" value="S1_domain"/>
</dbReference>
<dbReference type="Gene3D" id="3.30.420.140">
    <property type="entry name" value="YqgF/RNase H-like domain"/>
    <property type="match status" value="1"/>
</dbReference>
<dbReference type="Proteomes" id="UP000199208">
    <property type="component" value="Unassembled WGS sequence"/>
</dbReference>
<name>A0A1G5S315_9FIRM</name>
<dbReference type="GO" id="GO:0006412">
    <property type="term" value="P:translation"/>
    <property type="evidence" value="ECO:0007669"/>
    <property type="project" value="TreeGrafter"/>
</dbReference>
<evidence type="ECO:0000313" key="3">
    <source>
        <dbReference type="Proteomes" id="UP000199208"/>
    </source>
</evidence>
<dbReference type="Gene3D" id="1.10.10.650">
    <property type="entry name" value="RuvA domain 2-like"/>
    <property type="match status" value="1"/>
</dbReference>
<dbReference type="InterPro" id="IPR041692">
    <property type="entry name" value="HHH_9"/>
</dbReference>
<gene>
    <name evidence="2" type="ORF">SAMN03080599_02320</name>
</gene>
<evidence type="ECO:0000313" key="2">
    <source>
        <dbReference type="EMBL" id="SCZ80548.1"/>
    </source>
</evidence>
<dbReference type="PROSITE" id="PS50126">
    <property type="entry name" value="S1"/>
    <property type="match status" value="1"/>
</dbReference>
<dbReference type="AlphaFoldDB" id="A0A1G5S315"/>
<dbReference type="GO" id="GO:0003729">
    <property type="term" value="F:mRNA binding"/>
    <property type="evidence" value="ECO:0007669"/>
    <property type="project" value="TreeGrafter"/>
</dbReference>
<dbReference type="InterPro" id="IPR037027">
    <property type="entry name" value="YqgF/RNaseH-like_dom_sf"/>
</dbReference>
<feature type="domain" description="S1 motif" evidence="1">
    <location>
        <begin position="657"/>
        <end position="726"/>
    </location>
</feature>
<evidence type="ECO:0000259" key="1">
    <source>
        <dbReference type="PROSITE" id="PS50126"/>
    </source>
</evidence>
<dbReference type="InterPro" id="IPR023319">
    <property type="entry name" value="Tex-like_HTH_dom_sf"/>
</dbReference>
<dbReference type="InterPro" id="IPR012337">
    <property type="entry name" value="RNaseH-like_sf"/>
</dbReference>
<dbReference type="SUPFAM" id="SSF47781">
    <property type="entry name" value="RuvA domain 2-like"/>
    <property type="match status" value="2"/>
</dbReference>
<accession>A0A1G5S315</accession>
<dbReference type="GO" id="GO:0003735">
    <property type="term" value="F:structural constituent of ribosome"/>
    <property type="evidence" value="ECO:0007669"/>
    <property type="project" value="TreeGrafter"/>
</dbReference>
<dbReference type="InterPro" id="IPR010994">
    <property type="entry name" value="RuvA_2-like"/>
</dbReference>
<keyword evidence="3" id="KW-1185">Reference proteome</keyword>
<reference evidence="2 3" key="1">
    <citation type="submission" date="2016-10" db="EMBL/GenBank/DDBJ databases">
        <authorList>
            <person name="de Groot N.N."/>
        </authorList>
    </citation>
    <scope>NUCLEOTIDE SEQUENCE [LARGE SCALE GENOMIC DNA]</scope>
    <source>
        <strain evidence="2 3">DSM 2784</strain>
    </source>
</reference>
<dbReference type="Pfam" id="PF12836">
    <property type="entry name" value="HHH_3"/>
    <property type="match status" value="1"/>
</dbReference>
<protein>
    <recommendedName>
        <fullName evidence="1">S1 motif domain-containing protein</fullName>
    </recommendedName>
</protein>
<dbReference type="EMBL" id="FMWL01000013">
    <property type="protein sequence ID" value="SCZ80548.1"/>
    <property type="molecule type" value="Genomic_DNA"/>
</dbReference>
<dbReference type="FunFam" id="2.40.50.140:FF:000051">
    <property type="entry name" value="RNA-binding transcriptional accessory protein"/>
    <property type="match status" value="1"/>
</dbReference>
<dbReference type="InterPro" id="IPR023323">
    <property type="entry name" value="Tex-like_dom_sf"/>
</dbReference>
<dbReference type="Pfam" id="PF22706">
    <property type="entry name" value="Tex_central_region"/>
    <property type="match status" value="1"/>
</dbReference>
<dbReference type="SMART" id="SM00316">
    <property type="entry name" value="S1"/>
    <property type="match status" value="1"/>
</dbReference>
<dbReference type="CDD" id="cd05685">
    <property type="entry name" value="S1_Tex"/>
    <property type="match status" value="1"/>
</dbReference>
<dbReference type="InterPro" id="IPR006641">
    <property type="entry name" value="YqgF/RNaseH-like_dom"/>
</dbReference>
<proteinExistence type="predicted"/>
<dbReference type="SUPFAM" id="SSF158832">
    <property type="entry name" value="Tex N-terminal region-like"/>
    <property type="match status" value="1"/>
</dbReference>
<dbReference type="Gene3D" id="1.10.150.310">
    <property type="entry name" value="Tex RuvX-like domain-like"/>
    <property type="match status" value="1"/>
</dbReference>
<dbReference type="SUPFAM" id="SSF50249">
    <property type="entry name" value="Nucleic acid-binding proteins"/>
    <property type="match status" value="1"/>
</dbReference>
<dbReference type="FunFam" id="1.10.10.650:FF:000001">
    <property type="entry name" value="S1 RNA-binding domain 1"/>
    <property type="match status" value="1"/>
</dbReference>
<dbReference type="RefSeq" id="WP_092591669.1">
    <property type="nucleotide sequence ID" value="NZ_FMWL01000013.1"/>
</dbReference>
<dbReference type="GO" id="GO:0006139">
    <property type="term" value="P:nucleobase-containing compound metabolic process"/>
    <property type="evidence" value="ECO:0007669"/>
    <property type="project" value="InterPro"/>
</dbReference>
<dbReference type="InterPro" id="IPR012340">
    <property type="entry name" value="NA-bd_OB-fold"/>
</dbReference>
<dbReference type="Pfam" id="PF00575">
    <property type="entry name" value="S1"/>
    <property type="match status" value="1"/>
</dbReference>
<dbReference type="InterPro" id="IPR050437">
    <property type="entry name" value="Ribos_protein_bS1-like"/>
</dbReference>
<dbReference type="Gene3D" id="2.40.50.140">
    <property type="entry name" value="Nucleic acid-binding proteins"/>
    <property type="match status" value="1"/>
</dbReference>
<dbReference type="SUPFAM" id="SSF53098">
    <property type="entry name" value="Ribonuclease H-like"/>
    <property type="match status" value="1"/>
</dbReference>